<proteinExistence type="predicted"/>
<keyword evidence="2" id="KW-1185">Reference proteome</keyword>
<evidence type="ECO:0000313" key="1">
    <source>
        <dbReference type="EMBL" id="VEL17256.1"/>
    </source>
</evidence>
<dbReference type="AlphaFoldDB" id="A0A448WPZ5"/>
<dbReference type="EMBL" id="CAAALY010031788">
    <property type="protein sequence ID" value="VEL17256.1"/>
    <property type="molecule type" value="Genomic_DNA"/>
</dbReference>
<evidence type="ECO:0000313" key="2">
    <source>
        <dbReference type="Proteomes" id="UP000784294"/>
    </source>
</evidence>
<accession>A0A448WPZ5</accession>
<sequence>MYVASFFTLINTPCSNLTVCPYSSHTRSIHNYTDLSQISSSIEDVLESNPSTLVIFIAHSLQTHIKQGPAAFGLGSSISDTWEMTRDKSVRWKTTEETMGLYPGRM</sequence>
<comment type="caution">
    <text evidence="1">The sequence shown here is derived from an EMBL/GenBank/DDBJ whole genome shotgun (WGS) entry which is preliminary data.</text>
</comment>
<protein>
    <submittedName>
        <fullName evidence="1">Uncharacterized protein</fullName>
    </submittedName>
</protein>
<name>A0A448WPZ5_9PLAT</name>
<organism evidence="1 2">
    <name type="scientific">Protopolystoma xenopodis</name>
    <dbReference type="NCBI Taxonomy" id="117903"/>
    <lineage>
        <taxon>Eukaryota</taxon>
        <taxon>Metazoa</taxon>
        <taxon>Spiralia</taxon>
        <taxon>Lophotrochozoa</taxon>
        <taxon>Platyhelminthes</taxon>
        <taxon>Monogenea</taxon>
        <taxon>Polyopisthocotylea</taxon>
        <taxon>Polystomatidea</taxon>
        <taxon>Polystomatidae</taxon>
        <taxon>Protopolystoma</taxon>
    </lineage>
</organism>
<dbReference type="Proteomes" id="UP000784294">
    <property type="component" value="Unassembled WGS sequence"/>
</dbReference>
<reference evidence="1" key="1">
    <citation type="submission" date="2018-11" db="EMBL/GenBank/DDBJ databases">
        <authorList>
            <consortium name="Pathogen Informatics"/>
        </authorList>
    </citation>
    <scope>NUCLEOTIDE SEQUENCE</scope>
</reference>
<gene>
    <name evidence="1" type="ORF">PXEA_LOCUS10696</name>
</gene>